<dbReference type="InterPro" id="IPR038765">
    <property type="entry name" value="Papain-like_cys_pep_sf"/>
</dbReference>
<evidence type="ECO:0000313" key="2">
    <source>
        <dbReference type="EMBL" id="MDC3988715.1"/>
    </source>
</evidence>
<protein>
    <submittedName>
        <fullName evidence="2">Transglutaminase domain-containing protein</fullName>
    </submittedName>
</protein>
<comment type="caution">
    <text evidence="2">The sequence shown here is derived from an EMBL/GenBank/DDBJ whole genome shotgun (WGS) entry which is preliminary data.</text>
</comment>
<evidence type="ECO:0000259" key="1">
    <source>
        <dbReference type="SMART" id="SM00460"/>
    </source>
</evidence>
<dbReference type="Pfam" id="PF01841">
    <property type="entry name" value="Transglut_core"/>
    <property type="match status" value="1"/>
</dbReference>
<accession>A0A9X4AZV6</accession>
<reference evidence="2 3" key="1">
    <citation type="submission" date="2021-04" db="EMBL/GenBank/DDBJ databases">
        <title>Genome analysis of Polyangium sp.</title>
        <authorList>
            <person name="Li Y."/>
            <person name="Wang J."/>
        </authorList>
    </citation>
    <scope>NUCLEOTIDE SEQUENCE [LARGE SCALE GENOMIC DNA]</scope>
    <source>
        <strain evidence="2 3">SDU14</strain>
    </source>
</reference>
<dbReference type="EMBL" id="JAGTJJ010000080">
    <property type="protein sequence ID" value="MDC3988715.1"/>
    <property type="molecule type" value="Genomic_DNA"/>
</dbReference>
<dbReference type="AlphaFoldDB" id="A0A9X4AZV6"/>
<dbReference type="SMART" id="SM00460">
    <property type="entry name" value="TGc"/>
    <property type="match status" value="1"/>
</dbReference>
<dbReference type="Gene3D" id="3.10.620.30">
    <property type="match status" value="1"/>
</dbReference>
<gene>
    <name evidence="2" type="ORF">KEG57_50080</name>
</gene>
<dbReference type="RefSeq" id="WP_272459899.1">
    <property type="nucleotide sequence ID" value="NZ_JAGTJJ010000080.1"/>
</dbReference>
<dbReference type="InterPro" id="IPR002931">
    <property type="entry name" value="Transglutaminase-like"/>
</dbReference>
<keyword evidence="3" id="KW-1185">Reference proteome</keyword>
<proteinExistence type="predicted"/>
<name>A0A9X4AZV6_9BACT</name>
<organism evidence="2 3">
    <name type="scientific">Polyangium jinanense</name>
    <dbReference type="NCBI Taxonomy" id="2829994"/>
    <lineage>
        <taxon>Bacteria</taxon>
        <taxon>Pseudomonadati</taxon>
        <taxon>Myxococcota</taxon>
        <taxon>Polyangia</taxon>
        <taxon>Polyangiales</taxon>
        <taxon>Polyangiaceae</taxon>
        <taxon>Polyangium</taxon>
    </lineage>
</organism>
<feature type="domain" description="Transglutaminase-like" evidence="1">
    <location>
        <begin position="77"/>
        <end position="134"/>
    </location>
</feature>
<dbReference type="SUPFAM" id="SSF54001">
    <property type="entry name" value="Cysteine proteinases"/>
    <property type="match status" value="1"/>
</dbReference>
<sequence length="154" mass="17011">MTVLVAQRSFPTNQDKARWMLEQSLADADLPAVRRWANVFRRLPLEERPAAILRFVQWAIDYVRDPGQEVLEDAAVALLRGYGDCDAKSRAFVALCIASGIPARGLPVRVDQGFPHIEAEVFVGGRWVRADPTILNSAIGQVPPASSAVTNYRP</sequence>
<dbReference type="Proteomes" id="UP001151081">
    <property type="component" value="Unassembled WGS sequence"/>
</dbReference>
<evidence type="ECO:0000313" key="3">
    <source>
        <dbReference type="Proteomes" id="UP001151081"/>
    </source>
</evidence>